<dbReference type="EMBL" id="BKCJ010001837">
    <property type="protein sequence ID" value="GEU44365.1"/>
    <property type="molecule type" value="Genomic_DNA"/>
</dbReference>
<gene>
    <name evidence="1" type="ORF">Tci_016343</name>
</gene>
<organism evidence="1">
    <name type="scientific">Tanacetum cinerariifolium</name>
    <name type="common">Dalmatian daisy</name>
    <name type="synonym">Chrysanthemum cinerariifolium</name>
    <dbReference type="NCBI Taxonomy" id="118510"/>
    <lineage>
        <taxon>Eukaryota</taxon>
        <taxon>Viridiplantae</taxon>
        <taxon>Streptophyta</taxon>
        <taxon>Embryophyta</taxon>
        <taxon>Tracheophyta</taxon>
        <taxon>Spermatophyta</taxon>
        <taxon>Magnoliopsida</taxon>
        <taxon>eudicotyledons</taxon>
        <taxon>Gunneridae</taxon>
        <taxon>Pentapetalae</taxon>
        <taxon>asterids</taxon>
        <taxon>campanulids</taxon>
        <taxon>Asterales</taxon>
        <taxon>Asteraceae</taxon>
        <taxon>Asteroideae</taxon>
        <taxon>Anthemideae</taxon>
        <taxon>Anthemidinae</taxon>
        <taxon>Tanacetum</taxon>
    </lineage>
</organism>
<dbReference type="AlphaFoldDB" id="A0A6L2K8M2"/>
<comment type="caution">
    <text evidence="1">The sequence shown here is derived from an EMBL/GenBank/DDBJ whole genome shotgun (WGS) entry which is preliminary data.</text>
</comment>
<dbReference type="GO" id="GO:0051213">
    <property type="term" value="F:dioxygenase activity"/>
    <property type="evidence" value="ECO:0007669"/>
    <property type="project" value="UniProtKB-KW"/>
</dbReference>
<keyword evidence="1" id="KW-0560">Oxidoreductase</keyword>
<proteinExistence type="predicted"/>
<protein>
    <submittedName>
        <fullName evidence="1">Alpha-dioxygenase 1</fullName>
    </submittedName>
</protein>
<evidence type="ECO:0000313" key="1">
    <source>
        <dbReference type="EMBL" id="GEU44365.1"/>
    </source>
</evidence>
<name>A0A6L2K8M2_TANCI</name>
<sequence>MTKTAMGTSKKNPFGYPLDSNSKACPASLILQRQNTAVDGTVEAVMMQTLTIVDPKEAIKVLQMPYVHGDANLASTTCWTNISFLPHWEDLMDDEEAIETFPEVYGDDFEEFNLLVGMADEKKTKGFVNNKTTSIICFSMTPWRSWRVKVSGGFEAKREKQALEIAEACLIGNQVWPYNYGCGTRIGLKIDVNVYFKYFEKFGEAMSDVASWARCHMLLVPDNGLNIGQTCPTIGSSRPCNVHKDNGPVEKNLGINQQTKNLPLTPNKKVFRDQMKVCFSKKVKSEETFAEDMVEYCALVKADMEKRDQLML</sequence>
<keyword evidence="1" id="KW-0223">Dioxygenase</keyword>
<reference evidence="1" key="1">
    <citation type="journal article" date="2019" name="Sci. Rep.">
        <title>Draft genome of Tanacetum cinerariifolium, the natural source of mosquito coil.</title>
        <authorList>
            <person name="Yamashiro T."/>
            <person name="Shiraishi A."/>
            <person name="Satake H."/>
            <person name="Nakayama K."/>
        </authorList>
    </citation>
    <scope>NUCLEOTIDE SEQUENCE</scope>
</reference>
<accession>A0A6L2K8M2</accession>